<dbReference type="InParanoid" id="A0A1Y2BJA3"/>
<evidence type="ECO:0000313" key="4">
    <source>
        <dbReference type="Proteomes" id="UP000193986"/>
    </source>
</evidence>
<dbReference type="GO" id="GO:0005576">
    <property type="term" value="C:extracellular region"/>
    <property type="evidence" value="ECO:0007669"/>
    <property type="project" value="InterPro"/>
</dbReference>
<evidence type="ECO:0000313" key="3">
    <source>
        <dbReference type="EMBL" id="ORY34849.1"/>
    </source>
</evidence>
<sequence>MKTSSASSKPPTSSSTSKSTSKSTSSRKTTSSTASASPSPSTGLTTDQQNFLDLHNSFRPHYGAATVTWNSTLASYAASAAKTCVYGHTHGPYGENIAAGVGGGYDLTAGFHSWSDESQKYNYSDPGYSDATGHFTQIVWKATTQIGCAAQKCADGTIFTGYGQDSLYLVCKCFRTLFGHRLS</sequence>
<protein>
    <submittedName>
        <fullName evidence="3">CAP domain-containing protein</fullName>
    </submittedName>
</protein>
<organism evidence="3 4">
    <name type="scientific">Naematelia encephala</name>
    <dbReference type="NCBI Taxonomy" id="71784"/>
    <lineage>
        <taxon>Eukaryota</taxon>
        <taxon>Fungi</taxon>
        <taxon>Dikarya</taxon>
        <taxon>Basidiomycota</taxon>
        <taxon>Agaricomycotina</taxon>
        <taxon>Tremellomycetes</taxon>
        <taxon>Tremellales</taxon>
        <taxon>Naemateliaceae</taxon>
        <taxon>Naematelia</taxon>
    </lineage>
</organism>
<gene>
    <name evidence="3" type="ORF">BCR39DRAFT_461906</name>
</gene>
<dbReference type="Pfam" id="PF00188">
    <property type="entry name" value="CAP"/>
    <property type="match status" value="1"/>
</dbReference>
<dbReference type="Gene3D" id="3.40.33.10">
    <property type="entry name" value="CAP"/>
    <property type="match status" value="1"/>
</dbReference>
<dbReference type="InterPro" id="IPR035940">
    <property type="entry name" value="CAP_sf"/>
</dbReference>
<dbReference type="EMBL" id="MCFC01000002">
    <property type="protein sequence ID" value="ORY34849.1"/>
    <property type="molecule type" value="Genomic_DNA"/>
</dbReference>
<dbReference type="AlphaFoldDB" id="A0A1Y2BJA3"/>
<dbReference type="InterPro" id="IPR001283">
    <property type="entry name" value="CRISP-related"/>
</dbReference>
<feature type="compositionally biased region" description="Low complexity" evidence="1">
    <location>
        <begin position="1"/>
        <end position="42"/>
    </location>
</feature>
<dbReference type="InterPro" id="IPR018244">
    <property type="entry name" value="Allrgn_V5/Tpx1_CS"/>
</dbReference>
<dbReference type="PRINTS" id="PR00837">
    <property type="entry name" value="V5TPXLIKE"/>
</dbReference>
<feature type="region of interest" description="Disordered" evidence="1">
    <location>
        <begin position="1"/>
        <end position="47"/>
    </location>
</feature>
<accession>A0A1Y2BJA3</accession>
<name>A0A1Y2BJA3_9TREE</name>
<evidence type="ECO:0000256" key="1">
    <source>
        <dbReference type="SAM" id="MobiDB-lite"/>
    </source>
</evidence>
<dbReference type="Proteomes" id="UP000193986">
    <property type="component" value="Unassembled WGS sequence"/>
</dbReference>
<dbReference type="PROSITE" id="PS01009">
    <property type="entry name" value="CRISP_1"/>
    <property type="match status" value="1"/>
</dbReference>
<dbReference type="SUPFAM" id="SSF55797">
    <property type="entry name" value="PR-1-like"/>
    <property type="match status" value="1"/>
</dbReference>
<proteinExistence type="predicted"/>
<dbReference type="PANTHER" id="PTHR10334">
    <property type="entry name" value="CYSTEINE-RICH SECRETORY PROTEIN-RELATED"/>
    <property type="match status" value="1"/>
</dbReference>
<dbReference type="InterPro" id="IPR014044">
    <property type="entry name" value="CAP_dom"/>
</dbReference>
<dbReference type="SMART" id="SM00198">
    <property type="entry name" value="SCP"/>
    <property type="match status" value="1"/>
</dbReference>
<comment type="caution">
    <text evidence="3">The sequence shown here is derived from an EMBL/GenBank/DDBJ whole genome shotgun (WGS) entry which is preliminary data.</text>
</comment>
<evidence type="ECO:0000259" key="2">
    <source>
        <dbReference type="SMART" id="SM00198"/>
    </source>
</evidence>
<feature type="domain" description="SCP" evidence="2">
    <location>
        <begin position="46"/>
        <end position="176"/>
    </location>
</feature>
<dbReference type="OrthoDB" id="337038at2759"/>
<keyword evidence="4" id="KW-1185">Reference proteome</keyword>
<dbReference type="STRING" id="71784.A0A1Y2BJA3"/>
<reference evidence="3 4" key="1">
    <citation type="submission" date="2016-07" db="EMBL/GenBank/DDBJ databases">
        <title>Pervasive Adenine N6-methylation of Active Genes in Fungi.</title>
        <authorList>
            <consortium name="DOE Joint Genome Institute"/>
            <person name="Mondo S.J."/>
            <person name="Dannebaum R.O."/>
            <person name="Kuo R.C."/>
            <person name="Labutti K."/>
            <person name="Haridas S."/>
            <person name="Kuo A."/>
            <person name="Salamov A."/>
            <person name="Ahrendt S.R."/>
            <person name="Lipzen A."/>
            <person name="Sullivan W."/>
            <person name="Andreopoulos W.B."/>
            <person name="Clum A."/>
            <person name="Lindquist E."/>
            <person name="Daum C."/>
            <person name="Ramamoorthy G.K."/>
            <person name="Gryganskyi A."/>
            <person name="Culley D."/>
            <person name="Magnuson J.K."/>
            <person name="James T.Y."/>
            <person name="O'Malley M.A."/>
            <person name="Stajich J.E."/>
            <person name="Spatafora J.W."/>
            <person name="Visel A."/>
            <person name="Grigoriev I.V."/>
        </authorList>
    </citation>
    <scope>NUCLEOTIDE SEQUENCE [LARGE SCALE GENOMIC DNA]</scope>
    <source>
        <strain evidence="3 4">68-887.2</strain>
    </source>
</reference>